<dbReference type="Proteomes" id="UP000614350">
    <property type="component" value="Unassembled WGS sequence"/>
</dbReference>
<proteinExistence type="predicted"/>
<sequence length="179" mass="21332">MSYPQKFTASCYNEIGCEDQLQKHPFYWTLKSRLPFFFPRVIKSYLCKILERQMKMPESITDMLHLHWSLEKCTSRSAYMHNRGCPLSQYEMFYLYIKFQNSLNFRIAYSCLKKREISIIEAITPDTLEIFLKTFGRAINKLMRKNHKSIMKSFNAKVHLAKLTKEDKEDDETETLDGK</sequence>
<reference evidence="1" key="1">
    <citation type="journal article" date="2020" name="G3 (Bethesda)">
        <title>High-Quality Assemblies for Three Invasive Social Wasps from the &lt;i&gt;Vespula&lt;/i&gt; Genus.</title>
        <authorList>
            <person name="Harrop T.W.R."/>
            <person name="Guhlin J."/>
            <person name="McLaughlin G.M."/>
            <person name="Permina E."/>
            <person name="Stockwell P."/>
            <person name="Gilligan J."/>
            <person name="Le Lec M.F."/>
            <person name="Gruber M.A.M."/>
            <person name="Quinn O."/>
            <person name="Lovegrove M."/>
            <person name="Duncan E.J."/>
            <person name="Remnant E.J."/>
            <person name="Van Eeckhoven J."/>
            <person name="Graham B."/>
            <person name="Knapp R.A."/>
            <person name="Langford K.W."/>
            <person name="Kronenberg Z."/>
            <person name="Press M.O."/>
            <person name="Eacker S.M."/>
            <person name="Wilson-Rankin E.E."/>
            <person name="Purcell J."/>
            <person name="Lester P.J."/>
            <person name="Dearden P.K."/>
        </authorList>
    </citation>
    <scope>NUCLEOTIDE SEQUENCE</scope>
    <source>
        <strain evidence="1">Marl-1</strain>
    </source>
</reference>
<organism evidence="1 2">
    <name type="scientific">Vespula vulgaris</name>
    <name type="common">Yellow jacket</name>
    <name type="synonym">Wasp</name>
    <dbReference type="NCBI Taxonomy" id="7454"/>
    <lineage>
        <taxon>Eukaryota</taxon>
        <taxon>Metazoa</taxon>
        <taxon>Ecdysozoa</taxon>
        <taxon>Arthropoda</taxon>
        <taxon>Hexapoda</taxon>
        <taxon>Insecta</taxon>
        <taxon>Pterygota</taxon>
        <taxon>Neoptera</taxon>
        <taxon>Endopterygota</taxon>
        <taxon>Hymenoptera</taxon>
        <taxon>Apocrita</taxon>
        <taxon>Aculeata</taxon>
        <taxon>Vespoidea</taxon>
        <taxon>Vespidae</taxon>
        <taxon>Vespinae</taxon>
        <taxon>Vespula</taxon>
    </lineage>
</organism>
<evidence type="ECO:0000313" key="2">
    <source>
        <dbReference type="Proteomes" id="UP000614350"/>
    </source>
</evidence>
<gene>
    <name evidence="1" type="ORF">HZH66_009144</name>
</gene>
<dbReference type="AlphaFoldDB" id="A0A834JTI9"/>
<evidence type="ECO:0000313" key="1">
    <source>
        <dbReference type="EMBL" id="KAF7393311.1"/>
    </source>
</evidence>
<dbReference type="EMBL" id="JACSEA010000009">
    <property type="protein sequence ID" value="KAF7393311.1"/>
    <property type="molecule type" value="Genomic_DNA"/>
</dbReference>
<comment type="caution">
    <text evidence="1">The sequence shown here is derived from an EMBL/GenBank/DDBJ whole genome shotgun (WGS) entry which is preliminary data.</text>
</comment>
<protein>
    <submittedName>
        <fullName evidence="1">Uncharacterized protein</fullName>
    </submittedName>
</protein>
<keyword evidence="2" id="KW-1185">Reference proteome</keyword>
<name>A0A834JTI9_VESVU</name>
<accession>A0A834JTI9</accession>